<dbReference type="EMBL" id="UYWY01020441">
    <property type="protein sequence ID" value="VDM41586.1"/>
    <property type="molecule type" value="Genomic_DNA"/>
</dbReference>
<feature type="compositionally biased region" description="Basic and acidic residues" evidence="1">
    <location>
        <begin position="1"/>
        <end position="10"/>
    </location>
</feature>
<evidence type="ECO:0000313" key="4">
    <source>
        <dbReference type="WBParaSite" id="TCNE_0001026501-mRNA-1"/>
    </source>
</evidence>
<reference evidence="4" key="1">
    <citation type="submission" date="2016-06" db="UniProtKB">
        <authorList>
            <consortium name="WormBaseParasite"/>
        </authorList>
    </citation>
    <scope>IDENTIFICATION</scope>
</reference>
<proteinExistence type="predicted"/>
<dbReference type="WBParaSite" id="TCNE_0001026501-mRNA-1">
    <property type="protein sequence ID" value="TCNE_0001026501-mRNA-1"/>
    <property type="gene ID" value="TCNE_0001026501"/>
</dbReference>
<keyword evidence="3" id="KW-1185">Reference proteome</keyword>
<dbReference type="Proteomes" id="UP000050794">
    <property type="component" value="Unassembled WGS sequence"/>
</dbReference>
<reference evidence="2 3" key="2">
    <citation type="submission" date="2018-11" db="EMBL/GenBank/DDBJ databases">
        <authorList>
            <consortium name="Pathogen Informatics"/>
        </authorList>
    </citation>
    <scope>NUCLEOTIDE SEQUENCE [LARGE SCALE GENOMIC DNA]</scope>
</reference>
<gene>
    <name evidence="2" type="ORF">TCNE_LOCUS10265</name>
</gene>
<feature type="region of interest" description="Disordered" evidence="1">
    <location>
        <begin position="1"/>
        <end position="22"/>
    </location>
</feature>
<feature type="region of interest" description="Disordered" evidence="1">
    <location>
        <begin position="102"/>
        <end position="147"/>
    </location>
</feature>
<evidence type="ECO:0000313" key="3">
    <source>
        <dbReference type="Proteomes" id="UP000050794"/>
    </source>
</evidence>
<evidence type="ECO:0000313" key="2">
    <source>
        <dbReference type="EMBL" id="VDM41586.1"/>
    </source>
</evidence>
<feature type="compositionally biased region" description="Low complexity" evidence="1">
    <location>
        <begin position="127"/>
        <end position="139"/>
    </location>
</feature>
<sequence length="208" mass="22512">MQGVAERAENTPDGINQTPLPVTQTPTFVQQQTAILCQSGPPEQNMQGVAERAENAPDGINRTPFPAAQLETFAIPTAPRGAAEALEAFQAAQDVHQPVIAAPNLPPVTLPQPEQKLPSSQPQLNKSAPSPAASSAPSAEPYEDEEYFHGQLRPNWKPRPQMESDLPAFALWKGDLTKRATMMDTTTKSRRIDASKCVGSIHGKRIDM</sequence>
<evidence type="ECO:0000256" key="1">
    <source>
        <dbReference type="SAM" id="MobiDB-lite"/>
    </source>
</evidence>
<name>A0A183UP45_TOXCA</name>
<protein>
    <submittedName>
        <fullName evidence="4">Retrovirus-related Pol polyprotein from transposon TNT 1-94</fullName>
    </submittedName>
</protein>
<accession>A0A183UP45</accession>
<dbReference type="AlphaFoldDB" id="A0A183UP45"/>
<organism evidence="3 4">
    <name type="scientific">Toxocara canis</name>
    <name type="common">Canine roundworm</name>
    <dbReference type="NCBI Taxonomy" id="6265"/>
    <lineage>
        <taxon>Eukaryota</taxon>
        <taxon>Metazoa</taxon>
        <taxon>Ecdysozoa</taxon>
        <taxon>Nematoda</taxon>
        <taxon>Chromadorea</taxon>
        <taxon>Rhabditida</taxon>
        <taxon>Spirurina</taxon>
        <taxon>Ascaridomorpha</taxon>
        <taxon>Ascaridoidea</taxon>
        <taxon>Toxocaridae</taxon>
        <taxon>Toxocara</taxon>
    </lineage>
</organism>
<feature type="compositionally biased region" description="Polar residues" evidence="1">
    <location>
        <begin position="117"/>
        <end position="126"/>
    </location>
</feature>